<keyword evidence="8" id="KW-1185">Reference proteome</keyword>
<dbReference type="GO" id="GO:0006412">
    <property type="term" value="P:translation"/>
    <property type="evidence" value="ECO:0007669"/>
    <property type="project" value="UniProtKB-UniRule"/>
</dbReference>
<dbReference type="NCBIfam" id="NF006342">
    <property type="entry name" value="PRK08569.1"/>
    <property type="match status" value="1"/>
</dbReference>
<evidence type="ECO:0000313" key="7">
    <source>
        <dbReference type="EMBL" id="MUN28541.1"/>
    </source>
</evidence>
<comment type="function">
    <text evidence="6">This is one of the proteins that bind and probably mediate the attachment of the 5S RNA into the large ribosomal subunit, where it forms part of the central protuberance.</text>
</comment>
<evidence type="ECO:0000256" key="3">
    <source>
        <dbReference type="ARBA" id="ARBA00022884"/>
    </source>
</evidence>
<dbReference type="EMBL" id="WGGD01000005">
    <property type="protein sequence ID" value="MUN28541.1"/>
    <property type="molecule type" value="Genomic_DNA"/>
</dbReference>
<dbReference type="CDD" id="cd00432">
    <property type="entry name" value="Ribosomal_L18_L5e"/>
    <property type="match status" value="1"/>
</dbReference>
<keyword evidence="5 6" id="KW-0687">Ribonucleoprotein</keyword>
<dbReference type="InterPro" id="IPR005485">
    <property type="entry name" value="Rbsml_uL18_euk_arch"/>
</dbReference>
<name>A0A6A9QMX0_SULME</name>
<proteinExistence type="inferred from homology"/>
<keyword evidence="2 6" id="KW-0699">rRNA-binding</keyword>
<sequence length="196" mass="22167">MSKGANYNLKFRRRQEGKTNYYRRYVFVSTSAIREVVRLTNQHVVVQFYDIDPKGDKVLASAHSIELVKKFGWKGDTDNTSAVYLTGYLAGKRAVKVGLKSAVLDIGMFKAITGSRIFYAAKGSVDAGLEIPLGDVQIIEERIRGEHIAEYASKLEQENPEIFNKLFSRYLKRGLNPKDLPSHFEEVFNKIKENGG</sequence>
<dbReference type="PANTHER" id="PTHR23410:SF12">
    <property type="entry name" value="LARGE RIBOSOMAL SUBUNIT PROTEIN UL18"/>
    <property type="match status" value="1"/>
</dbReference>
<organism evidence="7 8">
    <name type="scientific">Sulfuracidifex metallicus DSM 6482 = JCM 9184</name>
    <dbReference type="NCBI Taxonomy" id="523847"/>
    <lineage>
        <taxon>Archaea</taxon>
        <taxon>Thermoproteota</taxon>
        <taxon>Thermoprotei</taxon>
        <taxon>Sulfolobales</taxon>
        <taxon>Sulfolobaceae</taxon>
        <taxon>Sulfuracidifex</taxon>
    </lineage>
</organism>
<accession>A0A6A9QMX0</accession>
<dbReference type="PANTHER" id="PTHR23410">
    <property type="entry name" value="RIBOSOMAL PROTEIN L5-RELATED"/>
    <property type="match status" value="1"/>
</dbReference>
<gene>
    <name evidence="6" type="primary">rpl18</name>
    <name evidence="7" type="ORF">GC250_03550</name>
</gene>
<evidence type="ECO:0000313" key="8">
    <source>
        <dbReference type="Proteomes" id="UP000470772"/>
    </source>
</evidence>
<evidence type="ECO:0000256" key="6">
    <source>
        <dbReference type="HAMAP-Rule" id="MF_01337"/>
    </source>
</evidence>
<reference evidence="7 8" key="1">
    <citation type="submission" date="2019-10" db="EMBL/GenBank/DDBJ databases">
        <title>Sequencing and Assembly of Multiple Reported Metal-Biooxidizing Members of the Extremely Thermoacidophilic Archaeal Family Sulfolobaceae.</title>
        <authorList>
            <person name="Counts J.A."/>
            <person name="Kelly R.M."/>
        </authorList>
    </citation>
    <scope>NUCLEOTIDE SEQUENCE [LARGE SCALE GENOMIC DNA]</scope>
    <source>
        <strain evidence="7 8">DSM 6482</strain>
    </source>
</reference>
<dbReference type="SUPFAM" id="SSF53137">
    <property type="entry name" value="Translational machinery components"/>
    <property type="match status" value="1"/>
</dbReference>
<evidence type="ECO:0000256" key="5">
    <source>
        <dbReference type="ARBA" id="ARBA00023274"/>
    </source>
</evidence>
<comment type="caution">
    <text evidence="7">The sequence shown here is derived from an EMBL/GenBank/DDBJ whole genome shotgun (WGS) entry which is preliminary data.</text>
</comment>
<dbReference type="Pfam" id="PF17144">
    <property type="entry name" value="Ribosomal_L5e"/>
    <property type="match status" value="2"/>
</dbReference>
<keyword evidence="3 6" id="KW-0694">RNA-binding</keyword>
<dbReference type="GO" id="GO:0000027">
    <property type="term" value="P:ribosomal large subunit assembly"/>
    <property type="evidence" value="ECO:0007669"/>
    <property type="project" value="TreeGrafter"/>
</dbReference>
<comment type="subunit">
    <text evidence="6">Part of the 50S ribosomal subunit. Contacts the 5S and 23S rRNAs.</text>
</comment>
<evidence type="ECO:0000256" key="1">
    <source>
        <dbReference type="ARBA" id="ARBA00007116"/>
    </source>
</evidence>
<protein>
    <recommendedName>
        <fullName evidence="6">Large ribosomal subunit protein uL18</fullName>
    </recommendedName>
</protein>
<evidence type="ECO:0000256" key="4">
    <source>
        <dbReference type="ARBA" id="ARBA00022980"/>
    </source>
</evidence>
<dbReference type="HAMAP" id="MF_01337_A">
    <property type="entry name" value="Ribosomal_uL18_A"/>
    <property type="match status" value="1"/>
</dbReference>
<dbReference type="AlphaFoldDB" id="A0A6A9QMX0"/>
<evidence type="ECO:0000256" key="2">
    <source>
        <dbReference type="ARBA" id="ARBA00022730"/>
    </source>
</evidence>
<keyword evidence="4 6" id="KW-0689">Ribosomal protein</keyword>
<comment type="similarity">
    <text evidence="1 6">Belongs to the universal ribosomal protein uL18 family.</text>
</comment>
<dbReference type="InterPro" id="IPR057268">
    <property type="entry name" value="Ribosomal_L18"/>
</dbReference>
<dbReference type="Gene3D" id="3.30.420.100">
    <property type="match status" value="1"/>
</dbReference>
<dbReference type="OrthoDB" id="8644at2157"/>
<dbReference type="GO" id="GO:0008097">
    <property type="term" value="F:5S rRNA binding"/>
    <property type="evidence" value="ECO:0007669"/>
    <property type="project" value="InterPro"/>
</dbReference>
<dbReference type="GO" id="GO:0003735">
    <property type="term" value="F:structural constituent of ribosome"/>
    <property type="evidence" value="ECO:0007669"/>
    <property type="project" value="InterPro"/>
</dbReference>
<dbReference type="InterPro" id="IPR057267">
    <property type="entry name" value="Rbsml_uL18_arch"/>
</dbReference>
<dbReference type="Proteomes" id="UP000470772">
    <property type="component" value="Unassembled WGS sequence"/>
</dbReference>
<dbReference type="GO" id="GO:0022625">
    <property type="term" value="C:cytosolic large ribosomal subunit"/>
    <property type="evidence" value="ECO:0007669"/>
    <property type="project" value="TreeGrafter"/>
</dbReference>
<dbReference type="RefSeq" id="WP_054838628.1">
    <property type="nucleotide sequence ID" value="NZ_BBBY01000014.1"/>
</dbReference>